<feature type="transmembrane region" description="Helical" evidence="1">
    <location>
        <begin position="51"/>
        <end position="71"/>
    </location>
</feature>
<dbReference type="Proteomes" id="UP000673394">
    <property type="component" value="Unassembled WGS sequence"/>
</dbReference>
<dbReference type="EMBL" id="JAGKSP010000004">
    <property type="protein sequence ID" value="MBP3963568.1"/>
    <property type="molecule type" value="Genomic_DNA"/>
</dbReference>
<evidence type="ECO:0000256" key="1">
    <source>
        <dbReference type="SAM" id="Phobius"/>
    </source>
</evidence>
<evidence type="ECO:0000313" key="4">
    <source>
        <dbReference type="Proteomes" id="UP000673394"/>
    </source>
</evidence>
<keyword evidence="1" id="KW-0812">Transmembrane</keyword>
<organism evidence="2 4">
    <name type="scientific">Paenibacillus lignilyticus</name>
    <dbReference type="NCBI Taxonomy" id="1172615"/>
    <lineage>
        <taxon>Bacteria</taxon>
        <taxon>Bacillati</taxon>
        <taxon>Bacillota</taxon>
        <taxon>Bacilli</taxon>
        <taxon>Bacillales</taxon>
        <taxon>Paenibacillaceae</taxon>
        <taxon>Paenibacillus</taxon>
    </lineage>
</organism>
<evidence type="ECO:0000313" key="2">
    <source>
        <dbReference type="EMBL" id="MBP3961761.1"/>
    </source>
</evidence>
<accession>A0ABS5C6Z0</accession>
<feature type="transmembrane region" description="Helical" evidence="1">
    <location>
        <begin position="24"/>
        <end position="45"/>
    </location>
</feature>
<keyword evidence="1" id="KW-0472">Membrane</keyword>
<keyword evidence="1" id="KW-1133">Transmembrane helix</keyword>
<feature type="transmembrane region" description="Helical" evidence="1">
    <location>
        <begin position="92"/>
        <end position="114"/>
    </location>
</feature>
<keyword evidence="4" id="KW-1185">Reference proteome</keyword>
<dbReference type="EMBL" id="JAGKSP010000001">
    <property type="protein sequence ID" value="MBP3961761.1"/>
    <property type="molecule type" value="Genomic_DNA"/>
</dbReference>
<protein>
    <submittedName>
        <fullName evidence="2">Uncharacterized protein</fullName>
    </submittedName>
</protein>
<comment type="caution">
    <text evidence="2">The sequence shown here is derived from an EMBL/GenBank/DDBJ whole genome shotgun (WGS) entry which is preliminary data.</text>
</comment>
<sequence>MNLITGIMLCVGAYIPDNMLARSAWSSIPIGLLLCMFASVCLLSWSGSDSSVITFAVSCAGFGFAVVNLGVSSEKAEVQLQGLPDGFKHKMVSSRLLGLAIGFAISALFAIVQWGSFHIGLMRLVNGCAFCLLAVCFILISKISWVRAW</sequence>
<gene>
    <name evidence="2" type="ORF">I8J30_03490</name>
    <name evidence="3" type="ORF">I8J30_12705</name>
</gene>
<name>A0ABS5C6Z0_9BACL</name>
<feature type="transmembrane region" description="Helical" evidence="1">
    <location>
        <begin position="120"/>
        <end position="140"/>
    </location>
</feature>
<reference evidence="2 4" key="1">
    <citation type="submission" date="2021-04" db="EMBL/GenBank/DDBJ databases">
        <title>Paenibacillus sp. DLE-14 whole genome sequence.</title>
        <authorList>
            <person name="Ham Y.J."/>
        </authorList>
    </citation>
    <scope>NUCLEOTIDE SEQUENCE [LARGE SCALE GENOMIC DNA]</scope>
    <source>
        <strain evidence="2 4">DLE-14</strain>
    </source>
</reference>
<evidence type="ECO:0000313" key="3">
    <source>
        <dbReference type="EMBL" id="MBP3963568.1"/>
    </source>
</evidence>
<proteinExistence type="predicted"/>
<dbReference type="RefSeq" id="WP_210655391.1">
    <property type="nucleotide sequence ID" value="NZ_JAGKSP010000001.1"/>
</dbReference>